<accession>A0A4Z2F7D8</accession>
<protein>
    <submittedName>
        <fullName evidence="2">Uncharacterized protein</fullName>
    </submittedName>
</protein>
<dbReference type="Proteomes" id="UP000314294">
    <property type="component" value="Unassembled WGS sequence"/>
</dbReference>
<evidence type="ECO:0000313" key="2">
    <source>
        <dbReference type="EMBL" id="TNN36714.1"/>
    </source>
</evidence>
<name>A0A4Z2F7D8_9TELE</name>
<organism evidence="2 3">
    <name type="scientific">Liparis tanakae</name>
    <name type="common">Tanaka's snailfish</name>
    <dbReference type="NCBI Taxonomy" id="230148"/>
    <lineage>
        <taxon>Eukaryota</taxon>
        <taxon>Metazoa</taxon>
        <taxon>Chordata</taxon>
        <taxon>Craniata</taxon>
        <taxon>Vertebrata</taxon>
        <taxon>Euteleostomi</taxon>
        <taxon>Actinopterygii</taxon>
        <taxon>Neopterygii</taxon>
        <taxon>Teleostei</taxon>
        <taxon>Neoteleostei</taxon>
        <taxon>Acanthomorphata</taxon>
        <taxon>Eupercaria</taxon>
        <taxon>Perciformes</taxon>
        <taxon>Cottioidei</taxon>
        <taxon>Cottales</taxon>
        <taxon>Liparidae</taxon>
        <taxon>Liparis</taxon>
    </lineage>
</organism>
<evidence type="ECO:0000256" key="1">
    <source>
        <dbReference type="SAM" id="MobiDB-lite"/>
    </source>
</evidence>
<feature type="region of interest" description="Disordered" evidence="1">
    <location>
        <begin position="40"/>
        <end position="60"/>
    </location>
</feature>
<proteinExistence type="predicted"/>
<comment type="caution">
    <text evidence="2">The sequence shown here is derived from an EMBL/GenBank/DDBJ whole genome shotgun (WGS) entry which is preliminary data.</text>
</comment>
<dbReference type="EMBL" id="SRLO01001582">
    <property type="protein sequence ID" value="TNN36714.1"/>
    <property type="molecule type" value="Genomic_DNA"/>
</dbReference>
<reference evidence="2 3" key="1">
    <citation type="submission" date="2019-03" db="EMBL/GenBank/DDBJ databases">
        <title>First draft genome of Liparis tanakae, snailfish: a comprehensive survey of snailfish specific genes.</title>
        <authorList>
            <person name="Kim W."/>
            <person name="Song I."/>
            <person name="Jeong J.-H."/>
            <person name="Kim D."/>
            <person name="Kim S."/>
            <person name="Ryu S."/>
            <person name="Song J.Y."/>
            <person name="Lee S.K."/>
        </authorList>
    </citation>
    <scope>NUCLEOTIDE SEQUENCE [LARGE SCALE GENOMIC DNA]</scope>
    <source>
        <tissue evidence="2">Muscle</tissue>
    </source>
</reference>
<sequence length="134" mass="13570">MAVVLRLHAYHPHLHHGEAQRFQTPPPRPGVVQLARLPRHDSAQGRPHAARGQHGGQPLLGRQAVDHDAHLAEVVLGLGGPAGDPGGLAQAELAPDHQGVGGVLAAAVGVVVLQGLEVTAGVEGVGAGSKMAAD</sequence>
<dbReference type="AlphaFoldDB" id="A0A4Z2F7D8"/>
<gene>
    <name evidence="2" type="ORF">EYF80_053127</name>
</gene>
<keyword evidence="3" id="KW-1185">Reference proteome</keyword>
<evidence type="ECO:0000313" key="3">
    <source>
        <dbReference type="Proteomes" id="UP000314294"/>
    </source>
</evidence>